<accession>A0A1F5V2D5</accession>
<dbReference type="EMBL" id="MFGX01000009">
    <property type="protein sequence ID" value="OGF57583.1"/>
    <property type="molecule type" value="Genomic_DNA"/>
</dbReference>
<protein>
    <submittedName>
        <fullName evidence="1">Uncharacterized protein</fullName>
    </submittedName>
</protein>
<reference evidence="1 2" key="1">
    <citation type="journal article" date="2016" name="Nat. Commun.">
        <title>Thousands of microbial genomes shed light on interconnected biogeochemical processes in an aquifer system.</title>
        <authorList>
            <person name="Anantharaman K."/>
            <person name="Brown C.T."/>
            <person name="Hug L.A."/>
            <person name="Sharon I."/>
            <person name="Castelle C.J."/>
            <person name="Probst A.J."/>
            <person name="Thomas B.C."/>
            <person name="Singh A."/>
            <person name="Wilkins M.J."/>
            <person name="Karaoz U."/>
            <person name="Brodie E.L."/>
            <person name="Williams K.H."/>
            <person name="Hubbard S.S."/>
            <person name="Banfield J.F."/>
        </authorList>
    </citation>
    <scope>NUCLEOTIDE SEQUENCE [LARGE SCALE GENOMIC DNA]</scope>
    <source>
        <strain evidence="2">RBG_16_55_9</strain>
    </source>
</reference>
<gene>
    <name evidence="1" type="ORF">A2Z21_06100</name>
</gene>
<evidence type="ECO:0000313" key="2">
    <source>
        <dbReference type="Proteomes" id="UP000179157"/>
    </source>
</evidence>
<evidence type="ECO:0000313" key="1">
    <source>
        <dbReference type="EMBL" id="OGF57583.1"/>
    </source>
</evidence>
<dbReference type="STRING" id="1817864.A2Z21_06100"/>
<name>A0A1F5V2D5_FRAXR</name>
<sequence length="188" mass="21364">MRRLQTPLPDFQTLWGYQFHIELQIETNFTVNGLGIHEVPPPGWRIQAIDHGGVQFNAQTSEWLFLEPLTAGLTYRISYQIEVPAQEPPGVYRFDGRVLTGSPKSTSVIRGDSEVRVILALPIEMAIAHLNDQGKIDLTLSNMISFSQLLHAIALWQEQETVPGTNGRRIDLKTMLRLVAYWLTDTRR</sequence>
<dbReference type="Proteomes" id="UP000179157">
    <property type="component" value="Unassembled WGS sequence"/>
</dbReference>
<proteinExistence type="predicted"/>
<organism evidence="1 2">
    <name type="scientific">Fraserbacteria sp. (strain RBG_16_55_9)</name>
    <dbReference type="NCBI Taxonomy" id="1817864"/>
    <lineage>
        <taxon>Bacteria</taxon>
        <taxon>Candidatus Fraseribacteriota</taxon>
    </lineage>
</organism>
<comment type="caution">
    <text evidence="1">The sequence shown here is derived from an EMBL/GenBank/DDBJ whole genome shotgun (WGS) entry which is preliminary data.</text>
</comment>
<dbReference type="AlphaFoldDB" id="A0A1F5V2D5"/>